<dbReference type="InterPro" id="IPR037459">
    <property type="entry name" value="RhgT-like"/>
</dbReference>
<dbReference type="RefSeq" id="WP_245781841.1">
    <property type="nucleotide sequence ID" value="NZ_FOZL01000001.1"/>
</dbReference>
<feature type="signal peptide" evidence="4">
    <location>
        <begin position="1"/>
        <end position="19"/>
    </location>
</feature>
<evidence type="ECO:0000256" key="4">
    <source>
        <dbReference type="SAM" id="SignalP"/>
    </source>
</evidence>
<evidence type="ECO:0000256" key="3">
    <source>
        <dbReference type="SAM" id="MobiDB-lite"/>
    </source>
</evidence>
<name>A0A1I6MEE7_9BACT</name>
<keyword evidence="4" id="KW-0732">Signal</keyword>
<dbReference type="InterPro" id="IPR013830">
    <property type="entry name" value="SGNH_hydro"/>
</dbReference>
<dbReference type="AlphaFoldDB" id="A0A1I6MEE7"/>
<dbReference type="Pfam" id="PF13472">
    <property type="entry name" value="Lipase_GDSL_2"/>
    <property type="match status" value="1"/>
</dbReference>
<evidence type="ECO:0000313" key="7">
    <source>
        <dbReference type="Proteomes" id="UP000199024"/>
    </source>
</evidence>
<feature type="region of interest" description="Disordered" evidence="3">
    <location>
        <begin position="24"/>
        <end position="45"/>
    </location>
</feature>
<gene>
    <name evidence="6" type="ORF">SAMN05421771_2439</name>
</gene>
<protein>
    <submittedName>
        <fullName evidence="6">Lysophospholipase L1</fullName>
    </submittedName>
</protein>
<evidence type="ECO:0000259" key="5">
    <source>
        <dbReference type="Pfam" id="PF13472"/>
    </source>
</evidence>
<evidence type="ECO:0000256" key="2">
    <source>
        <dbReference type="ARBA" id="ARBA00022801"/>
    </source>
</evidence>
<proteinExistence type="inferred from homology"/>
<dbReference type="PANTHER" id="PTHR43695">
    <property type="entry name" value="PUTATIVE (AFU_ORTHOLOGUE AFUA_2G17250)-RELATED"/>
    <property type="match status" value="1"/>
</dbReference>
<evidence type="ECO:0000256" key="1">
    <source>
        <dbReference type="ARBA" id="ARBA00008668"/>
    </source>
</evidence>
<feature type="chain" id="PRO_5011470830" evidence="4">
    <location>
        <begin position="20"/>
        <end position="295"/>
    </location>
</feature>
<dbReference type="GO" id="GO:0016788">
    <property type="term" value="F:hydrolase activity, acting on ester bonds"/>
    <property type="evidence" value="ECO:0007669"/>
    <property type="project" value="UniProtKB-ARBA"/>
</dbReference>
<dbReference type="CDD" id="cd01821">
    <property type="entry name" value="Rhamnogalacturan_acetylesterase_like"/>
    <property type="match status" value="1"/>
</dbReference>
<dbReference type="PANTHER" id="PTHR43695:SF1">
    <property type="entry name" value="RHAMNOGALACTURONAN ACETYLESTERASE"/>
    <property type="match status" value="1"/>
</dbReference>
<organism evidence="6 7">
    <name type="scientific">Granulicella pectinivorans</name>
    <dbReference type="NCBI Taxonomy" id="474950"/>
    <lineage>
        <taxon>Bacteria</taxon>
        <taxon>Pseudomonadati</taxon>
        <taxon>Acidobacteriota</taxon>
        <taxon>Terriglobia</taxon>
        <taxon>Terriglobales</taxon>
        <taxon>Acidobacteriaceae</taxon>
        <taxon>Granulicella</taxon>
    </lineage>
</organism>
<feature type="domain" description="SGNH hydrolase-type esterase" evidence="5">
    <location>
        <begin position="57"/>
        <end position="261"/>
    </location>
</feature>
<dbReference type="Proteomes" id="UP000199024">
    <property type="component" value="Unassembled WGS sequence"/>
</dbReference>
<dbReference type="STRING" id="474950.SAMN05421771_2439"/>
<accession>A0A1I6MEE7</accession>
<keyword evidence="7" id="KW-1185">Reference proteome</keyword>
<reference evidence="6 7" key="1">
    <citation type="submission" date="2016-10" db="EMBL/GenBank/DDBJ databases">
        <authorList>
            <person name="de Groot N.N."/>
        </authorList>
    </citation>
    <scope>NUCLEOTIDE SEQUENCE [LARGE SCALE GENOMIC DNA]</scope>
    <source>
        <strain evidence="6 7">DSM 21001</strain>
    </source>
</reference>
<dbReference type="SUPFAM" id="SSF52266">
    <property type="entry name" value="SGNH hydrolase"/>
    <property type="match status" value="1"/>
</dbReference>
<sequence length="295" mass="31914">MRPRTLLLAVLLLPALLRAQTDPKTVPMEGSTTDPAAHARIGLKPPANPKLPTLFLVGDSTVRNGKADGAGGQWGWGEPLADLFDLTKINVDNRAIGGRSSRSYIMEGQWQETLALVKPGDIILFQWGHNDDGPLDDPARARGTIKGIGDETKDIYNPILKINETVHSYGWYLRKYVVDTINAGATPILCSPIPRKTWKNGKVVRNADSYGGWAKAIATEQHIAFIDLNEIIARQYDALGEAAVEPMFADPHTHTSRAGAELNAAAVVAGLKALNPDPAAPFFSGKAKDIQPFKP</sequence>
<keyword evidence="2" id="KW-0378">Hydrolase</keyword>
<dbReference type="InterPro" id="IPR036514">
    <property type="entry name" value="SGNH_hydro_sf"/>
</dbReference>
<dbReference type="Gene3D" id="3.40.50.1110">
    <property type="entry name" value="SGNH hydrolase"/>
    <property type="match status" value="1"/>
</dbReference>
<evidence type="ECO:0000313" key="6">
    <source>
        <dbReference type="EMBL" id="SFS13988.1"/>
    </source>
</evidence>
<comment type="similarity">
    <text evidence="1">Belongs to the 'GDSL' lipolytic enzyme family.</text>
</comment>
<dbReference type="EMBL" id="FOZL01000001">
    <property type="protein sequence ID" value="SFS13988.1"/>
    <property type="molecule type" value="Genomic_DNA"/>
</dbReference>